<feature type="transmembrane region" description="Helical" evidence="9">
    <location>
        <begin position="65"/>
        <end position="88"/>
    </location>
</feature>
<dbReference type="Pfam" id="PF03739">
    <property type="entry name" value="LptF_LptG"/>
    <property type="match status" value="1"/>
</dbReference>
<comment type="caution">
    <text evidence="10">The sequence shown here is derived from an EMBL/GenBank/DDBJ whole genome shotgun (WGS) entry which is preliminary data.</text>
</comment>
<dbReference type="PANTHER" id="PTHR33529:SF2">
    <property type="entry name" value="LIPOPOLYSACCHARIDE EXPORT SYSTEM PERMEASE PROTEIN LPTG"/>
    <property type="match status" value="1"/>
</dbReference>
<dbReference type="EMBL" id="JSUM01000003">
    <property type="protein sequence ID" value="KGQ71077.1"/>
    <property type="molecule type" value="Genomic_DNA"/>
</dbReference>
<comment type="function">
    <text evidence="1">Part of the ABC transporter complex LptBFG involved in the translocation of lipopolysaccharide (LPS) from the inner membrane to the outer membrane.</text>
</comment>
<evidence type="ECO:0000256" key="6">
    <source>
        <dbReference type="ARBA" id="ARBA00022989"/>
    </source>
</evidence>
<feature type="transmembrane region" description="Helical" evidence="9">
    <location>
        <begin position="302"/>
        <end position="320"/>
    </location>
</feature>
<organism evidence="10 11">
    <name type="scientific">Chelonobacter oris</name>
    <dbReference type="NCBI Taxonomy" id="505317"/>
    <lineage>
        <taxon>Bacteria</taxon>
        <taxon>Pseudomonadati</taxon>
        <taxon>Pseudomonadota</taxon>
        <taxon>Gammaproteobacteria</taxon>
        <taxon>Pasteurellales</taxon>
        <taxon>Pasteurellaceae</taxon>
        <taxon>Chelonobacter</taxon>
    </lineage>
</organism>
<comment type="subcellular location">
    <subcellularLocation>
        <location evidence="2">Cell membrane</location>
        <topology evidence="2">Multi-pass membrane protein</topology>
    </subcellularLocation>
</comment>
<dbReference type="STRING" id="505317.OA57_02260"/>
<feature type="transmembrane region" description="Helical" evidence="9">
    <location>
        <begin position="332"/>
        <end position="353"/>
    </location>
</feature>
<keyword evidence="5 9" id="KW-0812">Transmembrane</keyword>
<protein>
    <submittedName>
        <fullName evidence="10">Lipopolysaccharide ABC transporter permease</fullName>
    </submittedName>
</protein>
<comment type="subunit">
    <text evidence="8">Component of the lipopolysaccharide transport and assembly complex. The LptBFG transporter is composed of two ATP-binding proteins (LptB) and two transmembrane proteins (LptF and LptG).</text>
</comment>
<evidence type="ECO:0000256" key="7">
    <source>
        <dbReference type="ARBA" id="ARBA00023136"/>
    </source>
</evidence>
<dbReference type="InterPro" id="IPR030923">
    <property type="entry name" value="LptG"/>
</dbReference>
<evidence type="ECO:0000256" key="4">
    <source>
        <dbReference type="ARBA" id="ARBA00022475"/>
    </source>
</evidence>
<reference evidence="10 11" key="1">
    <citation type="submission" date="2014-11" db="EMBL/GenBank/DDBJ databases">
        <title>Draft genome sequence of Chelonobacter oris 1662T, associated with respiratory disease in Hermann's Tortoises.</title>
        <authorList>
            <person name="Kudirkiene E."/>
            <person name="Hansen M.J."/>
            <person name="Bojesen A.M."/>
        </authorList>
    </citation>
    <scope>NUCLEOTIDE SEQUENCE [LARGE SCALE GENOMIC DNA]</scope>
    <source>
        <strain evidence="10 11">1662</strain>
    </source>
</reference>
<proteinExistence type="inferred from homology"/>
<dbReference type="OrthoDB" id="9776227at2"/>
<feature type="transmembrane region" description="Helical" evidence="9">
    <location>
        <begin position="276"/>
        <end position="295"/>
    </location>
</feature>
<dbReference type="GO" id="GO:0015920">
    <property type="term" value="P:lipopolysaccharide transport"/>
    <property type="evidence" value="ECO:0007669"/>
    <property type="project" value="TreeGrafter"/>
</dbReference>
<evidence type="ECO:0000256" key="2">
    <source>
        <dbReference type="ARBA" id="ARBA00004651"/>
    </source>
</evidence>
<accession>A0A0A3ATI3</accession>
<dbReference type="NCBIfam" id="TIGR04408">
    <property type="entry name" value="LptG_lptG"/>
    <property type="match status" value="1"/>
</dbReference>
<evidence type="ECO:0000256" key="3">
    <source>
        <dbReference type="ARBA" id="ARBA00007725"/>
    </source>
</evidence>
<dbReference type="AlphaFoldDB" id="A0A0A3ATI3"/>
<dbReference type="InterPro" id="IPR005495">
    <property type="entry name" value="LptG/LptF_permease"/>
</dbReference>
<evidence type="ECO:0000256" key="1">
    <source>
        <dbReference type="ARBA" id="ARBA00002265"/>
    </source>
</evidence>
<evidence type="ECO:0000256" key="5">
    <source>
        <dbReference type="ARBA" id="ARBA00022692"/>
    </source>
</evidence>
<feature type="transmembrane region" description="Helical" evidence="9">
    <location>
        <begin position="12"/>
        <end position="31"/>
    </location>
</feature>
<feature type="transmembrane region" description="Helical" evidence="9">
    <location>
        <begin position="100"/>
        <end position="123"/>
    </location>
</feature>
<evidence type="ECO:0000256" key="8">
    <source>
        <dbReference type="ARBA" id="ARBA00026081"/>
    </source>
</evidence>
<keyword evidence="6 9" id="KW-1133">Transmembrane helix</keyword>
<keyword evidence="4" id="KW-1003">Cell membrane</keyword>
<dbReference type="PANTHER" id="PTHR33529">
    <property type="entry name" value="SLR0882 PROTEIN-RELATED"/>
    <property type="match status" value="1"/>
</dbReference>
<evidence type="ECO:0000256" key="9">
    <source>
        <dbReference type="SAM" id="Phobius"/>
    </source>
</evidence>
<comment type="similarity">
    <text evidence="3">Belongs to the LptF/LptG family.</text>
</comment>
<dbReference type="GO" id="GO:0055085">
    <property type="term" value="P:transmembrane transport"/>
    <property type="evidence" value="ECO:0007669"/>
    <property type="project" value="InterPro"/>
</dbReference>
<dbReference type="RefSeq" id="WP_034612882.1">
    <property type="nucleotide sequence ID" value="NZ_JSUM01000003.1"/>
</dbReference>
<keyword evidence="7 9" id="KW-0472">Membrane</keyword>
<keyword evidence="11" id="KW-1185">Reference proteome</keyword>
<sequence length="358" mass="39998">MFGVLDRYIGRTIFGTILMTLLMLVGLSAIIKFVEQFRDVGKGGYDSLQAVYYTLLTMPRDIETFFPMAALLGALIGLGALAASSELVVMQSSGFSRLKIGLSVIKTAIPLILVIMLLGEWGIPQTEQFARNMRSQAISGGSLLSVQNGIWARDGNNFVYIQNMNDENTLNNIYIYQFDSERKLKTMQHGNQATYRQQDGSWVFNQLSETVIEGDNIQNRNYLNQAWQSSLTPDKLLSVSLKATSLSISGLNNYATFLKESGQDSKQFELLYWRKLMQPLSVAVMMLLALSFIFGPLRSVTTGARIVTGIVFGFAFYVINETFGRVTVVFNIQPIIGAILPSLLFLALTWWLLKRKQG</sequence>
<evidence type="ECO:0000313" key="10">
    <source>
        <dbReference type="EMBL" id="KGQ71077.1"/>
    </source>
</evidence>
<name>A0A0A3ATI3_9PAST</name>
<dbReference type="GO" id="GO:0043190">
    <property type="term" value="C:ATP-binding cassette (ABC) transporter complex"/>
    <property type="evidence" value="ECO:0007669"/>
    <property type="project" value="InterPro"/>
</dbReference>
<dbReference type="Proteomes" id="UP000030380">
    <property type="component" value="Unassembled WGS sequence"/>
</dbReference>
<evidence type="ECO:0000313" key="11">
    <source>
        <dbReference type="Proteomes" id="UP000030380"/>
    </source>
</evidence>
<gene>
    <name evidence="10" type="ORF">OA57_02260</name>
</gene>